<organism evidence="2 3">
    <name type="scientific">Microbacterium deminutum</name>
    <dbReference type="NCBI Taxonomy" id="344164"/>
    <lineage>
        <taxon>Bacteria</taxon>
        <taxon>Bacillati</taxon>
        <taxon>Actinomycetota</taxon>
        <taxon>Actinomycetes</taxon>
        <taxon>Micrococcales</taxon>
        <taxon>Microbacteriaceae</taxon>
        <taxon>Microbacterium</taxon>
    </lineage>
</organism>
<protein>
    <recommendedName>
        <fullName evidence="4">Serine-threonine protein kinase</fullName>
    </recommendedName>
</protein>
<dbReference type="EMBL" id="BAAAOG010000003">
    <property type="protein sequence ID" value="GAA1959215.1"/>
    <property type="molecule type" value="Genomic_DNA"/>
</dbReference>
<accession>A0ABN2QW36</accession>
<dbReference type="RefSeq" id="WP_344094532.1">
    <property type="nucleotide sequence ID" value="NZ_BAAAOG010000003.1"/>
</dbReference>
<keyword evidence="3" id="KW-1185">Reference proteome</keyword>
<reference evidence="2 3" key="1">
    <citation type="journal article" date="2019" name="Int. J. Syst. Evol. Microbiol.">
        <title>The Global Catalogue of Microorganisms (GCM) 10K type strain sequencing project: providing services to taxonomists for standard genome sequencing and annotation.</title>
        <authorList>
            <consortium name="The Broad Institute Genomics Platform"/>
            <consortium name="The Broad Institute Genome Sequencing Center for Infectious Disease"/>
            <person name="Wu L."/>
            <person name="Ma J."/>
        </authorList>
    </citation>
    <scope>NUCLEOTIDE SEQUENCE [LARGE SCALE GENOMIC DNA]</scope>
    <source>
        <strain evidence="2 3">JCM 14901</strain>
    </source>
</reference>
<evidence type="ECO:0000313" key="2">
    <source>
        <dbReference type="EMBL" id="GAA1959215.1"/>
    </source>
</evidence>
<name>A0ABN2QW36_9MICO</name>
<dbReference type="SUPFAM" id="SSF53474">
    <property type="entry name" value="alpha/beta-Hydrolases"/>
    <property type="match status" value="1"/>
</dbReference>
<gene>
    <name evidence="2" type="ORF">GCM10009776_22130</name>
</gene>
<evidence type="ECO:0000256" key="1">
    <source>
        <dbReference type="SAM" id="MobiDB-lite"/>
    </source>
</evidence>
<dbReference type="Proteomes" id="UP001499933">
    <property type="component" value="Unassembled WGS sequence"/>
</dbReference>
<evidence type="ECO:0000313" key="3">
    <source>
        <dbReference type="Proteomes" id="UP001499933"/>
    </source>
</evidence>
<feature type="region of interest" description="Disordered" evidence="1">
    <location>
        <begin position="179"/>
        <end position="202"/>
    </location>
</feature>
<dbReference type="Gene3D" id="3.40.50.1820">
    <property type="entry name" value="alpha/beta hydrolase"/>
    <property type="match status" value="1"/>
</dbReference>
<dbReference type="InterPro" id="IPR029058">
    <property type="entry name" value="AB_hydrolase_fold"/>
</dbReference>
<comment type="caution">
    <text evidence="2">The sequence shown here is derived from an EMBL/GenBank/DDBJ whole genome shotgun (WGS) entry which is preliminary data.</text>
</comment>
<evidence type="ECO:0008006" key="4">
    <source>
        <dbReference type="Google" id="ProtNLM"/>
    </source>
</evidence>
<sequence length="424" mass="44386">MRLPYADVEFDKKGAVVDAQQVKAVDELLAKHPTDVVILSHGWNNSHTDAKALYERLIDSIVTVRPQVTGAHDRDLVVVGVLWPSIQWAPPEDTGAGAGFADEQDALEQEIADRIENPATRKKLLALVPHLETSSDAQKKFLELLRSTLPKTSKGEDDSAFEVLKTASAEEVLDAARGGAATDDAPPEVGGAAGIDPAGLPPLTDDLEGGGAGFLDSIVNAARNLVNVTTYYTMKERAGVVGTKGIASLLDHIHSTAPDARLHLVGHSFGGRAVTAAALATKAPVSSLSLLQAAYSHFGMARDWDGGGKNGLFTKVPLKVDGPIIATFTRNDKAVGLAYPIASRLAQQIGVSLGDENDPYGGIGRNGALKTPGSVSATLLDVGGTYSFTGHEVWSLNGDSFITGHSDITGRQVGYAVLSAVTGT</sequence>
<proteinExistence type="predicted"/>